<evidence type="ECO:0000256" key="10">
    <source>
        <dbReference type="ARBA" id="ARBA00023065"/>
    </source>
</evidence>
<evidence type="ECO:0000256" key="4">
    <source>
        <dbReference type="ARBA" id="ARBA00020268"/>
    </source>
</evidence>
<dbReference type="PANTHER" id="PTHR43298">
    <property type="entry name" value="MULTIDRUG RESISTANCE PROTEIN NORM-RELATED"/>
    <property type="match status" value="1"/>
</dbReference>
<evidence type="ECO:0000256" key="13">
    <source>
        <dbReference type="SAM" id="Phobius"/>
    </source>
</evidence>
<dbReference type="GO" id="GO:0005886">
    <property type="term" value="C:plasma membrane"/>
    <property type="evidence" value="ECO:0007669"/>
    <property type="project" value="UniProtKB-SubCell"/>
</dbReference>
<feature type="transmembrane region" description="Helical" evidence="13">
    <location>
        <begin position="301"/>
        <end position="328"/>
    </location>
</feature>
<reference evidence="14" key="1">
    <citation type="journal article" date="2021" name="PeerJ">
        <title>Extensive microbial diversity within the chicken gut microbiome revealed by metagenomics and culture.</title>
        <authorList>
            <person name="Gilroy R."/>
            <person name="Ravi A."/>
            <person name="Getino M."/>
            <person name="Pursley I."/>
            <person name="Horton D.L."/>
            <person name="Alikhan N.F."/>
            <person name="Baker D."/>
            <person name="Gharbi K."/>
            <person name="Hall N."/>
            <person name="Watson M."/>
            <person name="Adriaenssens E.M."/>
            <person name="Foster-Nyarko E."/>
            <person name="Jarju S."/>
            <person name="Secka A."/>
            <person name="Antonio M."/>
            <person name="Oren A."/>
            <person name="Chaudhuri R.R."/>
            <person name="La Ragione R."/>
            <person name="Hildebrand F."/>
            <person name="Pallen M.J."/>
        </authorList>
    </citation>
    <scope>NUCLEOTIDE SEQUENCE</scope>
    <source>
        <strain evidence="14">ChiBcec1-1093</strain>
    </source>
</reference>
<keyword evidence="10" id="KW-0406">Ion transport</keyword>
<feature type="transmembrane region" description="Helical" evidence="13">
    <location>
        <begin position="373"/>
        <end position="391"/>
    </location>
</feature>
<evidence type="ECO:0000256" key="5">
    <source>
        <dbReference type="ARBA" id="ARBA00022448"/>
    </source>
</evidence>
<dbReference type="Proteomes" id="UP000824101">
    <property type="component" value="Unassembled WGS sequence"/>
</dbReference>
<feature type="transmembrane region" description="Helical" evidence="13">
    <location>
        <begin position="340"/>
        <end position="361"/>
    </location>
</feature>
<keyword evidence="6" id="KW-0050">Antiport</keyword>
<dbReference type="GO" id="GO:0006811">
    <property type="term" value="P:monoatomic ion transport"/>
    <property type="evidence" value="ECO:0007669"/>
    <property type="project" value="UniProtKB-KW"/>
</dbReference>
<feature type="transmembrane region" description="Helical" evidence="13">
    <location>
        <begin position="30"/>
        <end position="54"/>
    </location>
</feature>
<evidence type="ECO:0000256" key="8">
    <source>
        <dbReference type="ARBA" id="ARBA00022692"/>
    </source>
</evidence>
<comment type="caution">
    <text evidence="14">The sequence shown here is derived from an EMBL/GenBank/DDBJ whole genome shotgun (WGS) entry which is preliminary data.</text>
</comment>
<evidence type="ECO:0000256" key="1">
    <source>
        <dbReference type="ARBA" id="ARBA00003408"/>
    </source>
</evidence>
<feature type="transmembrane region" description="Helical" evidence="13">
    <location>
        <begin position="174"/>
        <end position="198"/>
    </location>
</feature>
<sequence>MAMQYIDAAMVGSLGANASASIGLVSTSTWLMGGLCISVATGFSVQTAHLIGAGRLEEARSVLRQALGTALAVGLLLCLAGVSISGWLPVWLGGEETIRRDASSYFFIYACALPAVQMRQLAGSMLQCSGNMKTPSVLNAIMCGLDVVFNWLLIFPDHHMSFLGITIPGADMGVAGAALGTALAEWVTAVLMLAAVCLKSPKLRLTAGGGSWKLTPQCALAAAKIAVPMAFEHTVLCGAQIASTKIVAPLGTVSIAANSLAVTAESLCYLPGYGIAAAATTLVGQSLGAKRKDLARRYARLSVFLAVILMAAMAVVMFMGAPAVFALLTPDPAVRELGVLVLRIEAFAEPLYAVSIAAAGALRGAGDTLVPSLLNLASMWGVRITAASILAPRLGLTGVWLAMCGELCVRGVLFLIRLLREKWLEHAMEI</sequence>
<evidence type="ECO:0000256" key="7">
    <source>
        <dbReference type="ARBA" id="ARBA00022475"/>
    </source>
</evidence>
<dbReference type="GO" id="GO:0015297">
    <property type="term" value="F:antiporter activity"/>
    <property type="evidence" value="ECO:0007669"/>
    <property type="project" value="UniProtKB-KW"/>
</dbReference>
<accession>A0A9D2GJD6</accession>
<keyword evidence="7" id="KW-1003">Cell membrane</keyword>
<dbReference type="Pfam" id="PF01554">
    <property type="entry name" value="MatE"/>
    <property type="match status" value="2"/>
</dbReference>
<dbReference type="AlphaFoldDB" id="A0A9D2GJD6"/>
<name>A0A9D2GJD6_9FIRM</name>
<keyword evidence="5" id="KW-0813">Transport</keyword>
<evidence type="ECO:0000313" key="15">
    <source>
        <dbReference type="Proteomes" id="UP000824101"/>
    </source>
</evidence>
<comment type="function">
    <text evidence="1">Multidrug efflux pump.</text>
</comment>
<dbReference type="GO" id="GO:0042910">
    <property type="term" value="F:xenobiotic transmembrane transporter activity"/>
    <property type="evidence" value="ECO:0007669"/>
    <property type="project" value="InterPro"/>
</dbReference>
<keyword evidence="9 13" id="KW-1133">Transmembrane helix</keyword>
<proteinExistence type="inferred from homology"/>
<comment type="similarity">
    <text evidence="3">Belongs to the multi antimicrobial extrusion (MATE) (TC 2.A.66.1) family.</text>
</comment>
<dbReference type="EMBL" id="DXBC01000175">
    <property type="protein sequence ID" value="HIZ80313.1"/>
    <property type="molecule type" value="Genomic_DNA"/>
</dbReference>
<dbReference type="NCBIfam" id="TIGR00797">
    <property type="entry name" value="matE"/>
    <property type="match status" value="1"/>
</dbReference>
<feature type="transmembrane region" description="Helical" evidence="13">
    <location>
        <begin position="397"/>
        <end position="419"/>
    </location>
</feature>
<dbReference type="PANTHER" id="PTHR43298:SF2">
    <property type="entry name" value="FMN_FAD EXPORTER YEEO-RELATED"/>
    <property type="match status" value="1"/>
</dbReference>
<evidence type="ECO:0000256" key="11">
    <source>
        <dbReference type="ARBA" id="ARBA00023136"/>
    </source>
</evidence>
<evidence type="ECO:0000256" key="6">
    <source>
        <dbReference type="ARBA" id="ARBA00022449"/>
    </source>
</evidence>
<dbReference type="InterPro" id="IPR002528">
    <property type="entry name" value="MATE_fam"/>
</dbReference>
<reference evidence="14" key="2">
    <citation type="submission" date="2021-04" db="EMBL/GenBank/DDBJ databases">
        <authorList>
            <person name="Gilroy R."/>
        </authorList>
    </citation>
    <scope>NUCLEOTIDE SEQUENCE</scope>
    <source>
        <strain evidence="14">ChiBcec1-1093</strain>
    </source>
</reference>
<organism evidence="14 15">
    <name type="scientific">Candidatus Lachnoclostridium stercorigallinarum</name>
    <dbReference type="NCBI Taxonomy" id="2838634"/>
    <lineage>
        <taxon>Bacteria</taxon>
        <taxon>Bacillati</taxon>
        <taxon>Bacillota</taxon>
        <taxon>Clostridia</taxon>
        <taxon>Lachnospirales</taxon>
        <taxon>Lachnospiraceae</taxon>
    </lineage>
</organism>
<comment type="subcellular location">
    <subcellularLocation>
        <location evidence="2">Cell membrane</location>
        <topology evidence="2">Multi-pass membrane protein</topology>
    </subcellularLocation>
</comment>
<gene>
    <name evidence="14" type="ORF">IAA17_11050</name>
</gene>
<evidence type="ECO:0000313" key="14">
    <source>
        <dbReference type="EMBL" id="HIZ80313.1"/>
    </source>
</evidence>
<evidence type="ECO:0000256" key="9">
    <source>
        <dbReference type="ARBA" id="ARBA00022989"/>
    </source>
</evidence>
<keyword evidence="11 13" id="KW-0472">Membrane</keyword>
<evidence type="ECO:0000256" key="12">
    <source>
        <dbReference type="ARBA" id="ARBA00031636"/>
    </source>
</evidence>
<evidence type="ECO:0000256" key="3">
    <source>
        <dbReference type="ARBA" id="ARBA00010199"/>
    </source>
</evidence>
<dbReference type="InterPro" id="IPR048279">
    <property type="entry name" value="MdtK-like"/>
</dbReference>
<feature type="transmembrane region" description="Helical" evidence="13">
    <location>
        <begin position="66"/>
        <end position="90"/>
    </location>
</feature>
<evidence type="ECO:0000256" key="2">
    <source>
        <dbReference type="ARBA" id="ARBA00004651"/>
    </source>
</evidence>
<dbReference type="InterPro" id="IPR050222">
    <property type="entry name" value="MATE_MdtK"/>
</dbReference>
<protein>
    <recommendedName>
        <fullName evidence="4">Probable multidrug resistance protein NorM</fullName>
    </recommendedName>
    <alternativeName>
        <fullName evidence="12">Multidrug-efflux transporter</fullName>
    </alternativeName>
</protein>
<dbReference type="CDD" id="cd13137">
    <property type="entry name" value="MATE_NorM_like"/>
    <property type="match status" value="1"/>
</dbReference>
<feature type="transmembrane region" description="Helical" evidence="13">
    <location>
        <begin position="134"/>
        <end position="154"/>
    </location>
</feature>
<dbReference type="PIRSF" id="PIRSF006603">
    <property type="entry name" value="DinF"/>
    <property type="match status" value="1"/>
</dbReference>
<keyword evidence="8 13" id="KW-0812">Transmembrane</keyword>